<sequence>MADRSRRPVIGIDLGTTYSCAGVWRNSRVEIIPNDQGNKTTPSFVAFTGTKRFIGEDAEHQSTRNPQNTVFDDNVRSKDKMKIQCLIKPTEEWLKKGGKLVDGDKFRREYEEHASYFHEALEIARNSSKNSAWTRVGKALSVAVSTILPIVVPIVVGISTS</sequence>
<protein>
    <submittedName>
        <fullName evidence="1">Uncharacterized protein</fullName>
    </submittedName>
</protein>
<keyword evidence="2" id="KW-1185">Reference proteome</keyword>
<accession>A0ACC2KIL3</accession>
<name>A0ACC2KIL3_PERAE</name>
<dbReference type="EMBL" id="CM056817">
    <property type="protein sequence ID" value="KAJ8620970.1"/>
    <property type="molecule type" value="Genomic_DNA"/>
</dbReference>
<comment type="caution">
    <text evidence="1">The sequence shown here is derived from an EMBL/GenBank/DDBJ whole genome shotgun (WGS) entry which is preliminary data.</text>
</comment>
<organism evidence="1 2">
    <name type="scientific">Persea americana</name>
    <name type="common">Avocado</name>
    <dbReference type="NCBI Taxonomy" id="3435"/>
    <lineage>
        <taxon>Eukaryota</taxon>
        <taxon>Viridiplantae</taxon>
        <taxon>Streptophyta</taxon>
        <taxon>Embryophyta</taxon>
        <taxon>Tracheophyta</taxon>
        <taxon>Spermatophyta</taxon>
        <taxon>Magnoliopsida</taxon>
        <taxon>Magnoliidae</taxon>
        <taxon>Laurales</taxon>
        <taxon>Lauraceae</taxon>
        <taxon>Persea</taxon>
    </lineage>
</organism>
<reference evidence="1 2" key="1">
    <citation type="journal article" date="2022" name="Hortic Res">
        <title>A haplotype resolved chromosomal level avocado genome allows analysis of novel avocado genes.</title>
        <authorList>
            <person name="Nath O."/>
            <person name="Fletcher S.J."/>
            <person name="Hayward A."/>
            <person name="Shaw L.M."/>
            <person name="Masouleh A.K."/>
            <person name="Furtado A."/>
            <person name="Henry R.J."/>
            <person name="Mitter N."/>
        </authorList>
    </citation>
    <scope>NUCLEOTIDE SEQUENCE [LARGE SCALE GENOMIC DNA]</scope>
    <source>
        <strain evidence="2">cv. Hass</strain>
    </source>
</reference>
<gene>
    <name evidence="1" type="ORF">MRB53_029499</name>
</gene>
<evidence type="ECO:0000313" key="2">
    <source>
        <dbReference type="Proteomes" id="UP001234297"/>
    </source>
</evidence>
<proteinExistence type="predicted"/>
<evidence type="ECO:0000313" key="1">
    <source>
        <dbReference type="EMBL" id="KAJ8620970.1"/>
    </source>
</evidence>
<dbReference type="Proteomes" id="UP001234297">
    <property type="component" value="Chromosome 9"/>
</dbReference>